<protein>
    <submittedName>
        <fullName evidence="1">Uncharacterized protein</fullName>
    </submittedName>
</protein>
<organism evidence="1 2">
    <name type="scientific">Pleurodeles waltl</name>
    <name type="common">Iberian ribbed newt</name>
    <dbReference type="NCBI Taxonomy" id="8319"/>
    <lineage>
        <taxon>Eukaryota</taxon>
        <taxon>Metazoa</taxon>
        <taxon>Chordata</taxon>
        <taxon>Craniata</taxon>
        <taxon>Vertebrata</taxon>
        <taxon>Euteleostomi</taxon>
        <taxon>Amphibia</taxon>
        <taxon>Batrachia</taxon>
        <taxon>Caudata</taxon>
        <taxon>Salamandroidea</taxon>
        <taxon>Salamandridae</taxon>
        <taxon>Pleurodelinae</taxon>
        <taxon>Pleurodeles</taxon>
    </lineage>
</organism>
<dbReference type="AlphaFoldDB" id="A0AAV7NGN6"/>
<gene>
    <name evidence="1" type="ORF">NDU88_002095</name>
</gene>
<accession>A0AAV7NGN6</accession>
<sequence length="76" mass="8058">MPAWGLQAGHNNRRTDGGYALPSAIAINDLVLKKNAACISAGEGLTLTFELTKDLQEAQTSHDVFCRDLSANGIGE</sequence>
<reference evidence="1" key="1">
    <citation type="journal article" date="2022" name="bioRxiv">
        <title>Sequencing and chromosome-scale assembly of the giantPleurodeles waltlgenome.</title>
        <authorList>
            <person name="Brown T."/>
            <person name="Elewa A."/>
            <person name="Iarovenko S."/>
            <person name="Subramanian E."/>
            <person name="Araus A.J."/>
            <person name="Petzold A."/>
            <person name="Susuki M."/>
            <person name="Suzuki K.-i.T."/>
            <person name="Hayashi T."/>
            <person name="Toyoda A."/>
            <person name="Oliveira C."/>
            <person name="Osipova E."/>
            <person name="Leigh N.D."/>
            <person name="Simon A."/>
            <person name="Yun M.H."/>
        </authorList>
    </citation>
    <scope>NUCLEOTIDE SEQUENCE</scope>
    <source>
        <strain evidence="1">20211129_DDA</strain>
        <tissue evidence="1">Liver</tissue>
    </source>
</reference>
<evidence type="ECO:0000313" key="2">
    <source>
        <dbReference type="Proteomes" id="UP001066276"/>
    </source>
</evidence>
<dbReference type="Proteomes" id="UP001066276">
    <property type="component" value="Chromosome 8"/>
</dbReference>
<evidence type="ECO:0000313" key="1">
    <source>
        <dbReference type="EMBL" id="KAJ1113854.1"/>
    </source>
</evidence>
<dbReference type="EMBL" id="JANPWB010000012">
    <property type="protein sequence ID" value="KAJ1113854.1"/>
    <property type="molecule type" value="Genomic_DNA"/>
</dbReference>
<proteinExistence type="predicted"/>
<comment type="caution">
    <text evidence="1">The sequence shown here is derived from an EMBL/GenBank/DDBJ whole genome shotgun (WGS) entry which is preliminary data.</text>
</comment>
<name>A0AAV7NGN6_PLEWA</name>
<keyword evidence="2" id="KW-1185">Reference proteome</keyword>